<dbReference type="InterPro" id="IPR006311">
    <property type="entry name" value="TAT_signal"/>
</dbReference>
<dbReference type="Pfam" id="PF09992">
    <property type="entry name" value="NAGPA"/>
    <property type="match status" value="1"/>
</dbReference>
<sequence>MTRNRRSWVAVAAALGAALALTSPASGAGTASEDPLATWAKGEAVALAPGVTFTTWTETDLTLSNRDKARKLQIVEIDPTAGSLTLESTVGTRDGSAEHVSEQLANVTSVPTRHPYAGVNGGLFQREPAGAGVEETAAHTSVSATDGVLHSSSCWSGVKGSTGAVIQYGIPHITKLRTVMNLIGPSGASIRIDDVNRTPGRPPHCARDDEDKQVSQKPPVFTDADEIVVFTDDYNLPVPRPGTDPLVPATADEGFEVVIGANGLVTQAHEGRGGITVPTGGHVVQGIGSSAQWLRDRLALGSRVTVDQKLHDVTLKRDIPLDDSVDVVSSFHQLLRHGSIPAELPDSCSGTETGADATNLICTDSRTALATNSQGHPLLITLTGQDNEDGDYLKSFAGLLDSPTLRIVDALNLDGGGSTTLVTKVPTEEEAKTHTPPTNPLNGTVVHREVADSVYTGVGGYGLNYRP</sequence>
<dbReference type="Proteomes" id="UP001551329">
    <property type="component" value="Unassembled WGS sequence"/>
</dbReference>
<evidence type="ECO:0000313" key="3">
    <source>
        <dbReference type="EMBL" id="MEU7073581.1"/>
    </source>
</evidence>
<dbReference type="PANTHER" id="PTHR40446">
    <property type="entry name" value="N-ACETYLGLUCOSAMINE-1-PHOSPHODIESTER ALPHA-N-ACETYLGLUCOSAMINIDASE"/>
    <property type="match status" value="1"/>
</dbReference>
<keyword evidence="4" id="KW-1185">Reference proteome</keyword>
<protein>
    <submittedName>
        <fullName evidence="3">Phosphodiester glycosidase family protein</fullName>
    </submittedName>
</protein>
<reference evidence="3 4" key="1">
    <citation type="submission" date="2024-06" db="EMBL/GenBank/DDBJ databases">
        <title>The Natural Products Discovery Center: Release of the First 8490 Sequenced Strains for Exploring Actinobacteria Biosynthetic Diversity.</title>
        <authorList>
            <person name="Kalkreuter E."/>
            <person name="Kautsar S.A."/>
            <person name="Yang D."/>
            <person name="Bader C.D."/>
            <person name="Teijaro C.N."/>
            <person name="Fluegel L."/>
            <person name="Davis C.M."/>
            <person name="Simpson J.R."/>
            <person name="Lauterbach L."/>
            <person name="Steele A.D."/>
            <person name="Gui C."/>
            <person name="Meng S."/>
            <person name="Li G."/>
            <person name="Viehrig K."/>
            <person name="Ye F."/>
            <person name="Su P."/>
            <person name="Kiefer A.F."/>
            <person name="Nichols A."/>
            <person name="Cepeda A.J."/>
            <person name="Yan W."/>
            <person name="Fan B."/>
            <person name="Jiang Y."/>
            <person name="Adhikari A."/>
            <person name="Zheng C.-J."/>
            <person name="Schuster L."/>
            <person name="Cowan T.M."/>
            <person name="Smanski M.J."/>
            <person name="Chevrette M.G."/>
            <person name="De Carvalho L.P.S."/>
            <person name="Shen B."/>
        </authorList>
    </citation>
    <scope>NUCLEOTIDE SEQUENCE [LARGE SCALE GENOMIC DNA]</scope>
    <source>
        <strain evidence="3 4">NPDC045974</strain>
    </source>
</reference>
<feature type="domain" description="Phosphodiester glycosidase" evidence="2">
    <location>
        <begin position="257"/>
        <end position="453"/>
    </location>
</feature>
<gene>
    <name evidence="3" type="ORF">AB0A88_26050</name>
</gene>
<evidence type="ECO:0000313" key="4">
    <source>
        <dbReference type="Proteomes" id="UP001551329"/>
    </source>
</evidence>
<evidence type="ECO:0000259" key="2">
    <source>
        <dbReference type="Pfam" id="PF09992"/>
    </source>
</evidence>
<dbReference type="GO" id="GO:0016798">
    <property type="term" value="F:hydrolase activity, acting on glycosyl bonds"/>
    <property type="evidence" value="ECO:0007669"/>
    <property type="project" value="UniProtKB-KW"/>
</dbReference>
<organism evidence="3 4">
    <name type="scientific">Streptomyces narbonensis</name>
    <dbReference type="NCBI Taxonomy" id="67333"/>
    <lineage>
        <taxon>Bacteria</taxon>
        <taxon>Bacillati</taxon>
        <taxon>Actinomycetota</taxon>
        <taxon>Actinomycetes</taxon>
        <taxon>Kitasatosporales</taxon>
        <taxon>Streptomycetaceae</taxon>
        <taxon>Streptomyces</taxon>
    </lineage>
</organism>
<dbReference type="InterPro" id="IPR018711">
    <property type="entry name" value="NAGPA"/>
</dbReference>
<proteinExistence type="predicted"/>
<comment type="caution">
    <text evidence="3">The sequence shown here is derived from an EMBL/GenBank/DDBJ whole genome shotgun (WGS) entry which is preliminary data.</text>
</comment>
<name>A0ABV3CFN2_9ACTN</name>
<dbReference type="RefSeq" id="WP_358475458.1">
    <property type="nucleotide sequence ID" value="NZ_JBEZAE010000019.1"/>
</dbReference>
<keyword evidence="3" id="KW-0378">Hydrolase</keyword>
<evidence type="ECO:0000256" key="1">
    <source>
        <dbReference type="SAM" id="SignalP"/>
    </source>
</evidence>
<dbReference type="EMBL" id="JBEZAE010000019">
    <property type="protein sequence ID" value="MEU7073581.1"/>
    <property type="molecule type" value="Genomic_DNA"/>
</dbReference>
<keyword evidence="3" id="KW-0326">Glycosidase</keyword>
<accession>A0ABV3CFN2</accession>
<feature type="signal peptide" evidence="1">
    <location>
        <begin position="1"/>
        <end position="27"/>
    </location>
</feature>
<dbReference type="PROSITE" id="PS51318">
    <property type="entry name" value="TAT"/>
    <property type="match status" value="1"/>
</dbReference>
<dbReference type="PANTHER" id="PTHR40446:SF2">
    <property type="entry name" value="N-ACETYLGLUCOSAMINE-1-PHOSPHODIESTER ALPHA-N-ACETYLGLUCOSAMINIDASE"/>
    <property type="match status" value="1"/>
</dbReference>
<keyword evidence="1" id="KW-0732">Signal</keyword>
<feature type="chain" id="PRO_5045611298" evidence="1">
    <location>
        <begin position="28"/>
        <end position="467"/>
    </location>
</feature>